<evidence type="ECO:0000313" key="1">
    <source>
        <dbReference type="EMBL" id="CAF5224911.1"/>
    </source>
</evidence>
<feature type="non-terminal residue" evidence="1">
    <location>
        <position position="117"/>
    </location>
</feature>
<dbReference type="EMBL" id="CAJOBI010358042">
    <property type="protein sequence ID" value="CAF5224911.1"/>
    <property type="molecule type" value="Genomic_DNA"/>
</dbReference>
<reference evidence="1" key="1">
    <citation type="submission" date="2021-02" db="EMBL/GenBank/DDBJ databases">
        <authorList>
            <person name="Nowell W R."/>
        </authorList>
    </citation>
    <scope>NUCLEOTIDE SEQUENCE</scope>
</reference>
<accession>A0A8S3JYQ3</accession>
<dbReference type="Proteomes" id="UP000676336">
    <property type="component" value="Unassembled WGS sequence"/>
</dbReference>
<evidence type="ECO:0000313" key="2">
    <source>
        <dbReference type="Proteomes" id="UP000676336"/>
    </source>
</evidence>
<name>A0A8S3JYQ3_9BILA</name>
<comment type="caution">
    <text evidence="1">The sequence shown here is derived from an EMBL/GenBank/DDBJ whole genome shotgun (WGS) entry which is preliminary data.</text>
</comment>
<protein>
    <submittedName>
        <fullName evidence="1">Uncharacterized protein</fullName>
    </submittedName>
</protein>
<sequence length="117" mass="13516">MGQHLSNINSQIVDWTNEKEAVSSSDYMQYETIKENINLFLSMKTFAAAITNQTEYHINDQILNSENLLTKEIQSNLLKLTKADAPTWTNTKVNKLLTENYFIPVADRYQKASQEIR</sequence>
<organism evidence="1 2">
    <name type="scientific">Rotaria magnacalcarata</name>
    <dbReference type="NCBI Taxonomy" id="392030"/>
    <lineage>
        <taxon>Eukaryota</taxon>
        <taxon>Metazoa</taxon>
        <taxon>Spiralia</taxon>
        <taxon>Gnathifera</taxon>
        <taxon>Rotifera</taxon>
        <taxon>Eurotatoria</taxon>
        <taxon>Bdelloidea</taxon>
        <taxon>Philodinida</taxon>
        <taxon>Philodinidae</taxon>
        <taxon>Rotaria</taxon>
    </lineage>
</organism>
<dbReference type="AlphaFoldDB" id="A0A8S3JYQ3"/>
<proteinExistence type="predicted"/>
<gene>
    <name evidence="1" type="ORF">SMN809_LOCUS84034</name>
</gene>